<dbReference type="PROSITE" id="PS50914">
    <property type="entry name" value="BON"/>
    <property type="match status" value="2"/>
</dbReference>
<dbReference type="InterPro" id="IPR051686">
    <property type="entry name" value="Lipoprotein_DolP"/>
</dbReference>
<reference evidence="4 5" key="1">
    <citation type="submission" date="2018-01" db="EMBL/GenBank/DDBJ databases">
        <authorList>
            <person name="Clerissi C."/>
        </authorList>
    </citation>
    <scope>NUCLEOTIDE SEQUENCE [LARGE SCALE GENOMIC DNA]</scope>
    <source>
        <strain evidence="4">Cupriavidus taiwanensis SWF 66322</strain>
    </source>
</reference>
<feature type="domain" description="BON" evidence="3">
    <location>
        <begin position="89"/>
        <end position="158"/>
    </location>
</feature>
<gene>
    <name evidence="4" type="ORF">CBM2636_20704</name>
</gene>
<dbReference type="PANTHER" id="PTHR34606">
    <property type="entry name" value="BON DOMAIN-CONTAINING PROTEIN"/>
    <property type="match status" value="1"/>
</dbReference>
<evidence type="ECO:0000313" key="5">
    <source>
        <dbReference type="Proteomes" id="UP000254259"/>
    </source>
</evidence>
<feature type="domain" description="BON" evidence="3">
    <location>
        <begin position="167"/>
        <end position="234"/>
    </location>
</feature>
<evidence type="ECO:0000256" key="2">
    <source>
        <dbReference type="SAM" id="MobiDB-lite"/>
    </source>
</evidence>
<dbReference type="Gene3D" id="3.40.1520.20">
    <property type="match status" value="1"/>
</dbReference>
<evidence type="ECO:0000256" key="1">
    <source>
        <dbReference type="ARBA" id="ARBA00022729"/>
    </source>
</evidence>
<protein>
    <submittedName>
        <fullName evidence="4">Osmotically-inducible protein OsmY, contains BON domain</fullName>
    </submittedName>
</protein>
<dbReference type="EMBL" id="LT984813">
    <property type="protein sequence ID" value="SPD66170.1"/>
    <property type="molecule type" value="Genomic_DNA"/>
</dbReference>
<sequence length="310" mass="32071">MPGIRRPSFPTFSQSKDRMTHLPTTQASRNGAEARHPFRPLASFGLGRAGLAAAALVCATQLAGCFPVIAGAMGTGVAMATDRRPAATQTVDRGLQLEAESTINSRFSGQARVNVTVFNRKVLLTGEAKNDSVKQQIEQYVRGLQNARVVINELEVVNSPGFMTQSQDAYLTSKVKTLLMTAEGVPSNSIKITTEKSVVYLLGVVTSAEGDRATDVARNASGVTKVVKAFDYVNDTERARLDAASTSENPSFDGNVGTPAPVQSVPGVGGPIDAPAGAAPGTAGSAGATTAPVAAPVTSPVALPPGRNLP</sequence>
<evidence type="ECO:0000313" key="4">
    <source>
        <dbReference type="EMBL" id="SPD66170.1"/>
    </source>
</evidence>
<proteinExistence type="predicted"/>
<organism evidence="4 5">
    <name type="scientific">Cupriavidus taiwanensis</name>
    <dbReference type="NCBI Taxonomy" id="164546"/>
    <lineage>
        <taxon>Bacteria</taxon>
        <taxon>Pseudomonadati</taxon>
        <taxon>Pseudomonadota</taxon>
        <taxon>Betaproteobacteria</taxon>
        <taxon>Burkholderiales</taxon>
        <taxon>Burkholderiaceae</taxon>
        <taxon>Cupriavidus</taxon>
    </lineage>
</organism>
<dbReference type="Proteomes" id="UP000254259">
    <property type="component" value="Chromosome CBM2636"/>
</dbReference>
<dbReference type="AlphaFoldDB" id="A0A9Q7XT11"/>
<feature type="compositionally biased region" description="Low complexity" evidence="2">
    <location>
        <begin position="271"/>
        <end position="310"/>
    </location>
</feature>
<dbReference type="SMART" id="SM00749">
    <property type="entry name" value="BON"/>
    <property type="match status" value="2"/>
</dbReference>
<accession>A0A9Q7XT11</accession>
<evidence type="ECO:0000259" key="3">
    <source>
        <dbReference type="PROSITE" id="PS50914"/>
    </source>
</evidence>
<dbReference type="InterPro" id="IPR007055">
    <property type="entry name" value="BON_dom"/>
</dbReference>
<feature type="region of interest" description="Disordered" evidence="2">
    <location>
        <begin position="1"/>
        <end position="35"/>
    </location>
</feature>
<feature type="region of interest" description="Disordered" evidence="2">
    <location>
        <begin position="241"/>
        <end position="310"/>
    </location>
</feature>
<name>A0A9Q7XT11_9BURK</name>
<keyword evidence="1" id="KW-0732">Signal</keyword>
<dbReference type="InterPro" id="IPR014004">
    <property type="entry name" value="Transpt-assoc_nodulatn_dom_bac"/>
</dbReference>
<dbReference type="Pfam" id="PF04972">
    <property type="entry name" value="BON"/>
    <property type="match status" value="2"/>
</dbReference>
<dbReference type="PANTHER" id="PTHR34606:SF4">
    <property type="entry name" value="OUTER MEMBRANE LIPOPROTEIN DOLP"/>
    <property type="match status" value="1"/>
</dbReference>